<dbReference type="PANTHER" id="PTHR30069:SF29">
    <property type="entry name" value="HEMOGLOBIN AND HEMOGLOBIN-HAPTOGLOBIN-BINDING PROTEIN 1-RELATED"/>
    <property type="match status" value="1"/>
</dbReference>
<keyword evidence="6 8" id="KW-0472">Membrane</keyword>
<evidence type="ECO:0000256" key="6">
    <source>
        <dbReference type="ARBA" id="ARBA00023136"/>
    </source>
</evidence>
<evidence type="ECO:0000256" key="3">
    <source>
        <dbReference type="ARBA" id="ARBA00022452"/>
    </source>
</evidence>
<dbReference type="InterPro" id="IPR012910">
    <property type="entry name" value="Plug_dom"/>
</dbReference>
<feature type="domain" description="TonB-dependent receptor plug" evidence="10">
    <location>
        <begin position="121"/>
        <end position="229"/>
    </location>
</feature>
<evidence type="ECO:0000256" key="7">
    <source>
        <dbReference type="ARBA" id="ARBA00023237"/>
    </source>
</evidence>
<sequence>MMRRLHQTVSASCLFILLLSVTALAQTKLSGKITDAVGLPIPGASLKVKGKVTGTITDSKGDFSLTTNTPPPFTLVISSVGFAAREVAVTGSTSTISVRLDEQILQGQEIVVSASRVEESVMKSPVAVEKMDIRAIRETPAANFYDGLANFKGVDMATQGLLFKSINMRGFGATGNPRTVQMIDGMDNSAPGLNFPVDNIVGMPELDVESVEILPGAASALYGPNAINGLILMNSKSPFLYQGLSANVKTGLMNASNRSTATTGFYDGSIRYAKAFNNKLAFKLNLSYIKADDWQATNYNNLNINGAQAGVNDPARGAGVAPNYDGVNVYGDEAQANLLSVGQSLVAANRLPAAALGLLPSRSVSRTGYKEQDLVDYNTKSLKFNGAVHYRITEKAELIGQLNYGQGTTVYTGASRYSLRNFSITQAKLELRGSNYSLRAYTTQERSGDSYAAGLASIYMNEAWKPSTQWFGEYTGAFAQARGAGQTEEQALITARGVADQGRPLPGTSAYQNLFETYRNRPISQGGGAFLDKSNLYHAEGVYNFKDIIKFADVLVGANVRQYQLGSEGTLFADQAEGRTGRININEFGAFAQVGKNLLSDHLKITGSLRYDKNQNFEGQFTPRVSAVTTFGDHNVRLSYQTGFRIPTTQNQYIDLQTPNARLIGALPEFYTRYNLSNSYTLNNVSAVGADITKALADPATEATARALITQQVTAQVTSGVQAGVAAGTIPASVSATVIQQQVAAALPGAITANLTATKQGVAVLNNYGKLVPYQQRAFKPERVANYEIGYRGIFGKKLFVDAYYYYSVYTDFIGSAVLIQPTASAAPGLLDLKSGVFGGSTRRAFSLPANSSQDITASGWAIGLNYALNKGYIISGNIANNNLNNFVPSEEVQYSGFNTPKYRYNLTFTKRATNTSKIGFSVNLKHQDEFVWESSIVQPSEPNVTPFTNTIVPAINNLDAQVSYKLTGMKSIVKVGGTNILGTPYYQAYGSAITGSMVYVGLTFDELMR</sequence>
<comment type="caution">
    <text evidence="11">The sequence shown here is derived from an EMBL/GenBank/DDBJ whole genome shotgun (WGS) entry which is preliminary data.</text>
</comment>
<evidence type="ECO:0000313" key="11">
    <source>
        <dbReference type="EMBL" id="MBO0950357.1"/>
    </source>
</evidence>
<keyword evidence="12" id="KW-1185">Reference proteome</keyword>
<evidence type="ECO:0000313" key="12">
    <source>
        <dbReference type="Proteomes" id="UP000664628"/>
    </source>
</evidence>
<dbReference type="InterPro" id="IPR036942">
    <property type="entry name" value="Beta-barrel_TonB_sf"/>
</dbReference>
<feature type="chain" id="PRO_5047447474" evidence="9">
    <location>
        <begin position="26"/>
        <end position="1010"/>
    </location>
</feature>
<keyword evidence="4 8" id="KW-0812">Transmembrane</keyword>
<feature type="signal peptide" evidence="9">
    <location>
        <begin position="1"/>
        <end position="25"/>
    </location>
</feature>
<keyword evidence="7 8" id="KW-0998">Cell outer membrane</keyword>
<keyword evidence="2 8" id="KW-0813">Transport</keyword>
<dbReference type="EMBL" id="JAFMYW010000005">
    <property type="protein sequence ID" value="MBO0950357.1"/>
    <property type="molecule type" value="Genomic_DNA"/>
</dbReference>
<dbReference type="Proteomes" id="UP000664628">
    <property type="component" value="Unassembled WGS sequence"/>
</dbReference>
<comment type="subcellular location">
    <subcellularLocation>
        <location evidence="1 8">Cell outer membrane</location>
        <topology evidence="1 8">Multi-pass membrane protein</topology>
    </subcellularLocation>
</comment>
<protein>
    <submittedName>
        <fullName evidence="11">Carboxypeptidase-like regulatory domain-containing protein</fullName>
    </submittedName>
</protein>
<dbReference type="RefSeq" id="WP_207330313.1">
    <property type="nucleotide sequence ID" value="NZ_JAFMYW010000005.1"/>
</dbReference>
<gene>
    <name evidence="11" type="ORF">J2I46_17310</name>
</gene>
<dbReference type="SUPFAM" id="SSF56935">
    <property type="entry name" value="Porins"/>
    <property type="match status" value="1"/>
</dbReference>
<evidence type="ECO:0000259" key="10">
    <source>
        <dbReference type="Pfam" id="PF07715"/>
    </source>
</evidence>
<proteinExistence type="inferred from homology"/>
<reference evidence="11 12" key="1">
    <citation type="submission" date="2021-03" db="EMBL/GenBank/DDBJ databases">
        <title>Fibrella sp. HMF5405 genome sequencing and assembly.</title>
        <authorList>
            <person name="Kang H."/>
            <person name="Kim H."/>
            <person name="Bae S."/>
            <person name="Joh K."/>
        </authorList>
    </citation>
    <scope>NUCLEOTIDE SEQUENCE [LARGE SCALE GENOMIC DNA]</scope>
    <source>
        <strain evidence="11 12">HMF5405</strain>
    </source>
</reference>
<comment type="similarity">
    <text evidence="8">Belongs to the TonB-dependent receptor family.</text>
</comment>
<evidence type="ECO:0000256" key="5">
    <source>
        <dbReference type="ARBA" id="ARBA00022729"/>
    </source>
</evidence>
<dbReference type="SUPFAM" id="SSF49464">
    <property type="entry name" value="Carboxypeptidase regulatory domain-like"/>
    <property type="match status" value="1"/>
</dbReference>
<dbReference type="InterPro" id="IPR039426">
    <property type="entry name" value="TonB-dep_rcpt-like"/>
</dbReference>
<dbReference type="Gene3D" id="2.40.170.20">
    <property type="entry name" value="TonB-dependent receptor, beta-barrel domain"/>
    <property type="match status" value="1"/>
</dbReference>
<organism evidence="11 12">
    <name type="scientific">Fibrella forsythiae</name>
    <dbReference type="NCBI Taxonomy" id="2817061"/>
    <lineage>
        <taxon>Bacteria</taxon>
        <taxon>Pseudomonadati</taxon>
        <taxon>Bacteroidota</taxon>
        <taxon>Cytophagia</taxon>
        <taxon>Cytophagales</taxon>
        <taxon>Spirosomataceae</taxon>
        <taxon>Fibrella</taxon>
    </lineage>
</organism>
<keyword evidence="3 8" id="KW-1134">Transmembrane beta strand</keyword>
<evidence type="ECO:0000256" key="2">
    <source>
        <dbReference type="ARBA" id="ARBA00022448"/>
    </source>
</evidence>
<dbReference type="InterPro" id="IPR008969">
    <property type="entry name" value="CarboxyPept-like_regulatory"/>
</dbReference>
<accession>A0ABS3JN88</accession>
<name>A0ABS3JN88_9BACT</name>
<dbReference type="Gene3D" id="2.170.130.10">
    <property type="entry name" value="TonB-dependent receptor, plug domain"/>
    <property type="match status" value="1"/>
</dbReference>
<dbReference type="PANTHER" id="PTHR30069">
    <property type="entry name" value="TONB-DEPENDENT OUTER MEMBRANE RECEPTOR"/>
    <property type="match status" value="1"/>
</dbReference>
<dbReference type="InterPro" id="IPR037066">
    <property type="entry name" value="Plug_dom_sf"/>
</dbReference>
<keyword evidence="5 9" id="KW-0732">Signal</keyword>
<dbReference type="Gene3D" id="2.60.40.1120">
    <property type="entry name" value="Carboxypeptidase-like, regulatory domain"/>
    <property type="match status" value="1"/>
</dbReference>
<evidence type="ECO:0000256" key="4">
    <source>
        <dbReference type="ARBA" id="ARBA00022692"/>
    </source>
</evidence>
<evidence type="ECO:0000256" key="9">
    <source>
        <dbReference type="SAM" id="SignalP"/>
    </source>
</evidence>
<dbReference type="Pfam" id="PF07715">
    <property type="entry name" value="Plug"/>
    <property type="match status" value="1"/>
</dbReference>
<dbReference type="PROSITE" id="PS52016">
    <property type="entry name" value="TONB_DEPENDENT_REC_3"/>
    <property type="match status" value="1"/>
</dbReference>
<evidence type="ECO:0000256" key="8">
    <source>
        <dbReference type="PROSITE-ProRule" id="PRU01360"/>
    </source>
</evidence>
<dbReference type="Pfam" id="PF13715">
    <property type="entry name" value="CarbopepD_reg_2"/>
    <property type="match status" value="1"/>
</dbReference>
<evidence type="ECO:0000256" key="1">
    <source>
        <dbReference type="ARBA" id="ARBA00004571"/>
    </source>
</evidence>